<gene>
    <name evidence="19" type="ORF">MRS75_08270</name>
</gene>
<keyword evidence="3 14" id="KW-0813">Transport</keyword>
<keyword evidence="12 19" id="KW-0675">Receptor</keyword>
<dbReference type="PROSITE" id="PS52016">
    <property type="entry name" value="TONB_DEPENDENT_REC_3"/>
    <property type="match status" value="1"/>
</dbReference>
<evidence type="ECO:0000256" key="7">
    <source>
        <dbReference type="ARBA" id="ARBA00022729"/>
    </source>
</evidence>
<dbReference type="InterPro" id="IPR010105">
    <property type="entry name" value="TonB_sidphr_rcpt"/>
</dbReference>
<keyword evidence="10 15" id="KW-0798">TonB box</keyword>
<protein>
    <submittedName>
        <fullName evidence="19">TonB-dependent siderophore receptor</fullName>
    </submittedName>
</protein>
<dbReference type="Pfam" id="PF07715">
    <property type="entry name" value="Plug"/>
    <property type="match status" value="1"/>
</dbReference>
<evidence type="ECO:0000256" key="2">
    <source>
        <dbReference type="ARBA" id="ARBA00009810"/>
    </source>
</evidence>
<dbReference type="RefSeq" id="WP_311786217.1">
    <property type="nucleotide sequence ID" value="NZ_JALDYY010000003.1"/>
</dbReference>
<dbReference type="Proteomes" id="UP001161580">
    <property type="component" value="Unassembled WGS sequence"/>
</dbReference>
<keyword evidence="8" id="KW-0408">Iron</keyword>
<dbReference type="AlphaFoldDB" id="A0AAE3QF88"/>
<dbReference type="GO" id="GO:0015344">
    <property type="term" value="F:siderophore uptake transmembrane transporter activity"/>
    <property type="evidence" value="ECO:0007669"/>
    <property type="project" value="TreeGrafter"/>
</dbReference>
<accession>A0AAE3QF88</accession>
<dbReference type="CDD" id="cd01347">
    <property type="entry name" value="ligand_gated_channel"/>
    <property type="match status" value="1"/>
</dbReference>
<keyword evidence="6 14" id="KW-0812">Transmembrane</keyword>
<dbReference type="Gene3D" id="2.170.130.10">
    <property type="entry name" value="TonB-dependent receptor, plug domain"/>
    <property type="match status" value="1"/>
</dbReference>
<organism evidence="19 20">
    <name type="scientific">Ferirhizobium litorale</name>
    <dbReference type="NCBI Taxonomy" id="2927786"/>
    <lineage>
        <taxon>Bacteria</taxon>
        <taxon>Pseudomonadati</taxon>
        <taxon>Pseudomonadota</taxon>
        <taxon>Alphaproteobacteria</taxon>
        <taxon>Hyphomicrobiales</taxon>
        <taxon>Rhizobiaceae</taxon>
        <taxon>Ferirhizobium</taxon>
    </lineage>
</organism>
<evidence type="ECO:0000256" key="1">
    <source>
        <dbReference type="ARBA" id="ARBA00004571"/>
    </source>
</evidence>
<name>A0AAE3QF88_9HYPH</name>
<evidence type="ECO:0000256" key="6">
    <source>
        <dbReference type="ARBA" id="ARBA00022692"/>
    </source>
</evidence>
<keyword evidence="7" id="KW-0732">Signal</keyword>
<dbReference type="InterPro" id="IPR037066">
    <property type="entry name" value="Plug_dom_sf"/>
</dbReference>
<keyword evidence="5" id="KW-0410">Iron transport</keyword>
<evidence type="ECO:0000256" key="15">
    <source>
        <dbReference type="RuleBase" id="RU003357"/>
    </source>
</evidence>
<dbReference type="InterPro" id="IPR036942">
    <property type="entry name" value="Beta-barrel_TonB_sf"/>
</dbReference>
<dbReference type="PANTHER" id="PTHR32552">
    <property type="entry name" value="FERRICHROME IRON RECEPTOR-RELATED"/>
    <property type="match status" value="1"/>
</dbReference>
<dbReference type="Gene3D" id="2.40.170.20">
    <property type="entry name" value="TonB-dependent receptor, beta-barrel domain"/>
    <property type="match status" value="1"/>
</dbReference>
<evidence type="ECO:0000256" key="9">
    <source>
        <dbReference type="ARBA" id="ARBA00023065"/>
    </source>
</evidence>
<dbReference type="PANTHER" id="PTHR32552:SF68">
    <property type="entry name" value="FERRICHROME OUTER MEMBRANE TRANSPORTER_PHAGE RECEPTOR"/>
    <property type="match status" value="1"/>
</dbReference>
<evidence type="ECO:0000256" key="13">
    <source>
        <dbReference type="ARBA" id="ARBA00023237"/>
    </source>
</evidence>
<keyword evidence="13 14" id="KW-0998">Cell outer membrane</keyword>
<evidence type="ECO:0000259" key="17">
    <source>
        <dbReference type="Pfam" id="PF00593"/>
    </source>
</evidence>
<dbReference type="NCBIfam" id="TIGR01783">
    <property type="entry name" value="TonB-siderophor"/>
    <property type="match status" value="1"/>
</dbReference>
<dbReference type="GO" id="GO:0015891">
    <property type="term" value="P:siderophore transport"/>
    <property type="evidence" value="ECO:0007669"/>
    <property type="project" value="InterPro"/>
</dbReference>
<comment type="subcellular location">
    <subcellularLocation>
        <location evidence="1 14">Cell outer membrane</location>
        <topology evidence="1 14">Multi-pass membrane protein</topology>
    </subcellularLocation>
</comment>
<evidence type="ECO:0000313" key="20">
    <source>
        <dbReference type="Proteomes" id="UP001161580"/>
    </source>
</evidence>
<dbReference type="GO" id="GO:0009279">
    <property type="term" value="C:cell outer membrane"/>
    <property type="evidence" value="ECO:0007669"/>
    <property type="project" value="UniProtKB-SubCell"/>
</dbReference>
<dbReference type="EMBL" id="JALDYZ010000003">
    <property type="protein sequence ID" value="MDI7922084.1"/>
    <property type="molecule type" value="Genomic_DNA"/>
</dbReference>
<evidence type="ECO:0000256" key="14">
    <source>
        <dbReference type="PROSITE-ProRule" id="PRU01360"/>
    </source>
</evidence>
<dbReference type="FunFam" id="2.40.170.20:FF:000005">
    <property type="entry name" value="TonB-dependent siderophore receptor"/>
    <property type="match status" value="1"/>
</dbReference>
<dbReference type="InterPro" id="IPR039426">
    <property type="entry name" value="TonB-dep_rcpt-like"/>
</dbReference>
<evidence type="ECO:0000256" key="10">
    <source>
        <dbReference type="ARBA" id="ARBA00023077"/>
    </source>
</evidence>
<evidence type="ECO:0000256" key="11">
    <source>
        <dbReference type="ARBA" id="ARBA00023136"/>
    </source>
</evidence>
<sequence>MVGAATPFAAAPALAQEGAAPTLLAPIVVENGVLLDPTGPVDGYVAKTSVTATKTGTPLLETQQSISVVTADEIAAQGANTLGQALGYTPGVFGEPYGADSRFDSPRIRGFDGRQSQFLNGLRLMRTAGAAPIDVYGLERIEVLRGPASVMYGQANPGGIINLVSKRPIFERFGEVGVQAGSYDTYGTFFDFGDATQDSDFAYRLTGIGRVGRQQVEELENDRYYIAPAFTWAPGDDTTLTILTSFQHDNPSSPSGLPVSLTLDAANPLGPDFYVGDRSFDRSSRNQTNLGYEFEHHFDDQWTFRQNFRYSNLDWDYQALGTSSLTGGLMPDGEIRRNATFQDERLNTVNVDTNVLGEFATGEVEHTVLLGLDYRHFDNNVGTQFFAATPLDPRNPVYGAPITLAPTPSVNTFVDSSLRQIGLYAQDEIAYENWRATFGLRQDWAKTDGTSTNRNLDTSRPLDQSDHKLTGRAGLSYIFDNGVAPYISYSTSFEPVPVPTNGIPLKPTTGEQVEAGVKYQPESWNGLLTAAVYDLRQENVPVQVPNGTGGVETSQIGEVRVQGIELEAVASLADGLDLRAAYTYTSSEIVGGTYNGNELDNVPRQAASLWLDYTFQEDIFLEGFGAGGGVRYIGKRYGNNDNTYELDAVALLDAAIHYQKDNVKASLNFANLTDKEYLASCGTFGCTYGNGRTVMGRLSFSW</sequence>
<evidence type="ECO:0000256" key="4">
    <source>
        <dbReference type="ARBA" id="ARBA00022452"/>
    </source>
</evidence>
<dbReference type="InterPro" id="IPR012910">
    <property type="entry name" value="Plug_dom"/>
</dbReference>
<evidence type="ECO:0000256" key="12">
    <source>
        <dbReference type="ARBA" id="ARBA00023170"/>
    </source>
</evidence>
<feature type="compositionally biased region" description="Polar residues" evidence="16">
    <location>
        <begin position="448"/>
        <end position="462"/>
    </location>
</feature>
<feature type="domain" description="TonB-dependent receptor-like beta-barrel" evidence="17">
    <location>
        <begin position="232"/>
        <end position="672"/>
    </location>
</feature>
<dbReference type="InterPro" id="IPR000531">
    <property type="entry name" value="Beta-barrel_TonB"/>
</dbReference>
<proteinExistence type="inferred from homology"/>
<feature type="domain" description="TonB-dependent receptor plug" evidence="18">
    <location>
        <begin position="59"/>
        <end position="160"/>
    </location>
</feature>
<dbReference type="SUPFAM" id="SSF56935">
    <property type="entry name" value="Porins"/>
    <property type="match status" value="1"/>
</dbReference>
<feature type="region of interest" description="Disordered" evidence="16">
    <location>
        <begin position="447"/>
        <end position="467"/>
    </location>
</feature>
<keyword evidence="9" id="KW-0406">Ion transport</keyword>
<evidence type="ECO:0000256" key="3">
    <source>
        <dbReference type="ARBA" id="ARBA00022448"/>
    </source>
</evidence>
<reference evidence="19" key="1">
    <citation type="submission" date="2022-03" db="EMBL/GenBank/DDBJ databases">
        <title>Fererhizobium litorale gen. nov., sp. nov., isolated from sandy sediments of the Sea of Japan seashore.</title>
        <authorList>
            <person name="Romanenko L."/>
            <person name="Kurilenko V."/>
            <person name="Otstavnykh N."/>
            <person name="Svetashev V."/>
            <person name="Tekutyeva L."/>
            <person name="Isaeva M."/>
            <person name="Mikhailov V."/>
        </authorList>
    </citation>
    <scope>NUCLEOTIDE SEQUENCE</scope>
    <source>
        <strain evidence="19">KMM 9576</strain>
    </source>
</reference>
<keyword evidence="4 14" id="KW-1134">Transmembrane beta strand</keyword>
<dbReference type="GO" id="GO:0038023">
    <property type="term" value="F:signaling receptor activity"/>
    <property type="evidence" value="ECO:0007669"/>
    <property type="project" value="InterPro"/>
</dbReference>
<comment type="similarity">
    <text evidence="2 14 15">Belongs to the TonB-dependent receptor family.</text>
</comment>
<evidence type="ECO:0000256" key="8">
    <source>
        <dbReference type="ARBA" id="ARBA00023004"/>
    </source>
</evidence>
<dbReference type="Pfam" id="PF00593">
    <property type="entry name" value="TonB_dep_Rec_b-barrel"/>
    <property type="match status" value="1"/>
</dbReference>
<evidence type="ECO:0000256" key="16">
    <source>
        <dbReference type="SAM" id="MobiDB-lite"/>
    </source>
</evidence>
<evidence type="ECO:0000259" key="18">
    <source>
        <dbReference type="Pfam" id="PF07715"/>
    </source>
</evidence>
<keyword evidence="11 14" id="KW-0472">Membrane</keyword>
<evidence type="ECO:0000256" key="5">
    <source>
        <dbReference type="ARBA" id="ARBA00022496"/>
    </source>
</evidence>
<dbReference type="FunFam" id="2.170.130.10:FF:000001">
    <property type="entry name" value="Catecholate siderophore TonB-dependent receptor"/>
    <property type="match status" value="1"/>
</dbReference>
<comment type="caution">
    <text evidence="19">The sequence shown here is derived from an EMBL/GenBank/DDBJ whole genome shotgun (WGS) entry which is preliminary data.</text>
</comment>
<evidence type="ECO:0000313" key="19">
    <source>
        <dbReference type="EMBL" id="MDI7922084.1"/>
    </source>
</evidence>
<keyword evidence="20" id="KW-1185">Reference proteome</keyword>